<feature type="transmembrane region" description="Helical" evidence="9">
    <location>
        <begin position="152"/>
        <end position="173"/>
    </location>
</feature>
<dbReference type="Bgee" id="ENSLACG00000008939">
    <property type="expression patterns" value="Expressed in pelvic fin and 6 other cell types or tissues"/>
</dbReference>
<feature type="transmembrane region" description="Helical" evidence="9">
    <location>
        <begin position="202"/>
        <end position="222"/>
    </location>
</feature>
<name>H3AKG9_LATCH</name>
<sequence>MDPDDTQANRFRRVGVDHSSGPFLSRILKGLIPLSHVAAAEGPVSNALAQGEDSLPLYIGRPELPESGWDRIVELFDRDEMQPYPEEISNILKSTIMAAVVGLVYGGIPAALYSKERYIAQSKAEVYRHRVEAVRLAHDAAIRGFIRYGWRWSWRVAAFVTLFNTISTGLSVYRDKHTISHFTAAGAITCGLFRMNLGLGGLVAGTAIGAVLGVPVGALMMAMQKAAGETIREKKRRERKELYELKLEEWSTRLNIMEGFISELDDKAETKSVETDLEKIEEILSLQRNPVPPSASTKQ</sequence>
<protein>
    <recommendedName>
        <fullName evidence="7">Complex I assembly factor TIMMDC1, mitochondrial</fullName>
    </recommendedName>
    <alternativeName>
        <fullName evidence="8">Translocase of inner mitochondrial membrane domain-containing protein 1</fullName>
    </alternativeName>
</protein>
<organism evidence="10 11">
    <name type="scientific">Latimeria chalumnae</name>
    <name type="common">Coelacanth</name>
    <dbReference type="NCBI Taxonomy" id="7897"/>
    <lineage>
        <taxon>Eukaryota</taxon>
        <taxon>Metazoa</taxon>
        <taxon>Chordata</taxon>
        <taxon>Craniata</taxon>
        <taxon>Vertebrata</taxon>
        <taxon>Euteleostomi</taxon>
        <taxon>Coelacanthiformes</taxon>
        <taxon>Coelacanthidae</taxon>
        <taxon>Latimeria</taxon>
    </lineage>
</organism>
<evidence type="ECO:0000256" key="8">
    <source>
        <dbReference type="ARBA" id="ARBA00041344"/>
    </source>
</evidence>
<reference evidence="11" key="1">
    <citation type="submission" date="2011-08" db="EMBL/GenBank/DDBJ databases">
        <title>The draft genome of Latimeria chalumnae.</title>
        <authorList>
            <person name="Di Palma F."/>
            <person name="Alfoldi J."/>
            <person name="Johnson J."/>
            <person name="Berlin A."/>
            <person name="Gnerre S."/>
            <person name="Jaffe D."/>
            <person name="MacCallum I."/>
            <person name="Young S."/>
            <person name="Walker B.J."/>
            <person name="Lander E."/>
            <person name="Lindblad-Toh K."/>
        </authorList>
    </citation>
    <scope>NUCLEOTIDE SEQUENCE [LARGE SCALE GENOMIC DNA]</scope>
    <source>
        <strain evidence="11">Wild caught</strain>
    </source>
</reference>
<evidence type="ECO:0000313" key="10">
    <source>
        <dbReference type="Ensembl" id="ENSLACP00000010140.2"/>
    </source>
</evidence>
<dbReference type="PANTHER" id="PTHR13002">
    <property type="entry name" value="C3ORF1 PROTEIN-RELATED"/>
    <property type="match status" value="1"/>
</dbReference>
<evidence type="ECO:0000256" key="1">
    <source>
        <dbReference type="ARBA" id="ARBA00004141"/>
    </source>
</evidence>
<dbReference type="GeneTree" id="ENSGT00390000013817"/>
<gene>
    <name evidence="10" type="primary">TIMMDC1</name>
</gene>
<dbReference type="EMBL" id="AFYH01125207">
    <property type="status" value="NOT_ANNOTATED_CDS"/>
    <property type="molecule type" value="Genomic_DNA"/>
</dbReference>
<dbReference type="GO" id="GO:0032981">
    <property type="term" value="P:mitochondrial respiratory chain complex I assembly"/>
    <property type="evidence" value="ECO:0007669"/>
    <property type="project" value="InterPro"/>
</dbReference>
<dbReference type="RefSeq" id="XP_006001997.1">
    <property type="nucleotide sequence ID" value="XM_006001935.1"/>
</dbReference>
<dbReference type="CTD" id="51300"/>
<reference evidence="10" key="2">
    <citation type="submission" date="2025-08" db="UniProtKB">
        <authorList>
            <consortium name="Ensembl"/>
        </authorList>
    </citation>
    <scope>IDENTIFICATION</scope>
</reference>
<dbReference type="RefSeq" id="XP_006001999.1">
    <property type="nucleotide sequence ID" value="XM_006001937.1"/>
</dbReference>
<reference evidence="10" key="3">
    <citation type="submission" date="2025-09" db="UniProtKB">
        <authorList>
            <consortium name="Ensembl"/>
        </authorList>
    </citation>
    <scope>IDENTIFICATION</scope>
</reference>
<comment type="function">
    <text evidence="6">Chaperone protein involved in the assembly of the mitochondrial NADH:ubiquinone oxidoreductase complex (complex I). Participates in constructing the membrane arm of complex I.</text>
</comment>
<dbReference type="FunCoup" id="H3AKG9">
    <property type="interactions" value="1958"/>
</dbReference>
<keyword evidence="11" id="KW-1185">Reference proteome</keyword>
<dbReference type="RefSeq" id="XP_006001996.1">
    <property type="nucleotide sequence ID" value="XM_006001934.2"/>
</dbReference>
<evidence type="ECO:0000256" key="4">
    <source>
        <dbReference type="ARBA" id="ARBA00022989"/>
    </source>
</evidence>
<keyword evidence="5 9" id="KW-0472">Membrane</keyword>
<dbReference type="Ensembl" id="ENSLACT00000010217.2">
    <property type="protein sequence ID" value="ENSLACP00000010140.2"/>
    <property type="gene ID" value="ENSLACG00000008939.2"/>
</dbReference>
<evidence type="ECO:0000256" key="6">
    <source>
        <dbReference type="ARBA" id="ARBA00037236"/>
    </source>
</evidence>
<keyword evidence="3 9" id="KW-0812">Transmembrane</keyword>
<dbReference type="OMA" id="SYMNFME"/>
<dbReference type="KEGG" id="lcm:102351686"/>
<feature type="transmembrane region" description="Helical" evidence="9">
    <location>
        <begin position="91"/>
        <end position="113"/>
    </location>
</feature>
<dbReference type="Proteomes" id="UP000008672">
    <property type="component" value="Unassembled WGS sequence"/>
</dbReference>
<dbReference type="InParanoid" id="H3AKG9"/>
<dbReference type="eggNOG" id="KOG4608">
    <property type="taxonomic scope" value="Eukaryota"/>
</dbReference>
<dbReference type="EMBL" id="AFYH01125206">
    <property type="status" value="NOT_ANNOTATED_CDS"/>
    <property type="molecule type" value="Genomic_DNA"/>
</dbReference>
<dbReference type="EMBL" id="AFYH01125205">
    <property type="status" value="NOT_ANNOTATED_CDS"/>
    <property type="molecule type" value="Genomic_DNA"/>
</dbReference>
<evidence type="ECO:0000256" key="5">
    <source>
        <dbReference type="ARBA" id="ARBA00023136"/>
    </source>
</evidence>
<evidence type="ECO:0000256" key="2">
    <source>
        <dbReference type="ARBA" id="ARBA00008444"/>
    </source>
</evidence>
<keyword evidence="4 9" id="KW-1133">Transmembrane helix</keyword>
<evidence type="ECO:0000313" key="11">
    <source>
        <dbReference type="Proteomes" id="UP000008672"/>
    </source>
</evidence>
<comment type="similarity">
    <text evidence="2">Belongs to the Tim17/Tim22/Tim23 family.</text>
</comment>
<evidence type="ECO:0000256" key="9">
    <source>
        <dbReference type="SAM" id="Phobius"/>
    </source>
</evidence>
<dbReference type="PANTHER" id="PTHR13002:SF1">
    <property type="entry name" value="COMPLEX I ASSEMBLY FACTOR TIMMDC1, MITOCHONDRIAL"/>
    <property type="match status" value="1"/>
</dbReference>
<dbReference type="RefSeq" id="XP_006001998.1">
    <property type="nucleotide sequence ID" value="XM_006001936.3"/>
</dbReference>
<dbReference type="AlphaFoldDB" id="H3AKG9"/>
<evidence type="ECO:0000256" key="3">
    <source>
        <dbReference type="ARBA" id="ARBA00022692"/>
    </source>
</evidence>
<proteinExistence type="inferred from homology"/>
<dbReference type="STRING" id="7897.ENSLACP00000010140"/>
<dbReference type="GeneID" id="102351686"/>
<comment type="subcellular location">
    <subcellularLocation>
        <location evidence="1">Membrane</location>
        <topology evidence="1">Multi-pass membrane protein</topology>
    </subcellularLocation>
</comment>
<dbReference type="OrthoDB" id="5826189at2759"/>
<dbReference type="Pfam" id="PF02466">
    <property type="entry name" value="Tim17"/>
    <property type="match status" value="1"/>
</dbReference>
<dbReference type="GO" id="GO:0016020">
    <property type="term" value="C:membrane"/>
    <property type="evidence" value="ECO:0007669"/>
    <property type="project" value="UniProtKB-SubCell"/>
</dbReference>
<dbReference type="GO" id="GO:0005739">
    <property type="term" value="C:mitochondrion"/>
    <property type="evidence" value="ECO:0007669"/>
    <property type="project" value="TreeGrafter"/>
</dbReference>
<dbReference type="InterPro" id="IPR055299">
    <property type="entry name" value="TIMMDC1"/>
</dbReference>
<accession>H3AKG9</accession>
<dbReference type="EMBL" id="AFYH01125204">
    <property type="status" value="NOT_ANNOTATED_CDS"/>
    <property type="molecule type" value="Genomic_DNA"/>
</dbReference>
<dbReference type="HOGENOM" id="CLU_068982_0_0_1"/>
<evidence type="ECO:0000256" key="7">
    <source>
        <dbReference type="ARBA" id="ARBA00040778"/>
    </source>
</evidence>